<proteinExistence type="predicted"/>
<feature type="domain" description="ABC transporter" evidence="1">
    <location>
        <begin position="24"/>
        <end position="61"/>
    </location>
</feature>
<dbReference type="Proteomes" id="UP000253099">
    <property type="component" value="Unassembled WGS sequence"/>
</dbReference>
<accession>A0A366MCN7</accession>
<gene>
    <name evidence="2" type="ORF">ALNOE001_05580</name>
</gene>
<evidence type="ECO:0000313" key="2">
    <source>
        <dbReference type="EMBL" id="RBQ24006.1"/>
    </source>
</evidence>
<comment type="caution">
    <text evidence="2">The sequence shown here is derived from an EMBL/GenBank/DDBJ whole genome shotgun (WGS) entry which is preliminary data.</text>
</comment>
<dbReference type="InterPro" id="IPR003439">
    <property type="entry name" value="ABC_transporter-like_ATP-bd"/>
</dbReference>
<dbReference type="EMBL" id="NIZT01000012">
    <property type="protein sequence ID" value="RBQ24006.1"/>
    <property type="molecule type" value="Genomic_DNA"/>
</dbReference>
<organism evidence="2 3">
    <name type="scientific">Candidatus Methanobinarius endosymbioticus</name>
    <dbReference type="NCBI Taxonomy" id="2006182"/>
    <lineage>
        <taxon>Archaea</taxon>
        <taxon>Methanobacteriati</taxon>
        <taxon>Methanobacteriota</taxon>
        <taxon>Methanomada group</taxon>
        <taxon>Methanobacteria</taxon>
        <taxon>Methanobacteriales</taxon>
        <taxon>Methanobacteriaceae</taxon>
        <taxon>Candidatus Methanobinarius</taxon>
    </lineage>
</organism>
<evidence type="ECO:0000259" key="1">
    <source>
        <dbReference type="Pfam" id="PF00005"/>
    </source>
</evidence>
<dbReference type="SUPFAM" id="SSF52540">
    <property type="entry name" value="P-loop containing nucleoside triphosphate hydrolases"/>
    <property type="match status" value="1"/>
</dbReference>
<dbReference type="InterPro" id="IPR027417">
    <property type="entry name" value="P-loop_NTPase"/>
</dbReference>
<dbReference type="Pfam" id="PF00005">
    <property type="entry name" value="ABC_tran"/>
    <property type="match status" value="1"/>
</dbReference>
<dbReference type="Gene3D" id="3.40.50.300">
    <property type="entry name" value="P-loop containing nucleotide triphosphate hydrolases"/>
    <property type="match status" value="1"/>
</dbReference>
<dbReference type="CDD" id="cd00267">
    <property type="entry name" value="ABC_ATPase"/>
    <property type="match status" value="1"/>
</dbReference>
<sequence>MKSQLYLKNFRFSNGKKLAIGIDSLNIPQNETIAIIGNNGVGKSTFARCLCGLERKCKGTMNM</sequence>
<evidence type="ECO:0000313" key="3">
    <source>
        <dbReference type="Proteomes" id="UP000253099"/>
    </source>
</evidence>
<dbReference type="GO" id="GO:0016887">
    <property type="term" value="F:ATP hydrolysis activity"/>
    <property type="evidence" value="ECO:0007669"/>
    <property type="project" value="InterPro"/>
</dbReference>
<reference evidence="2 3" key="1">
    <citation type="submission" date="2018-06" db="EMBL/GenBank/DDBJ databases">
        <title>Genomic insight into two independent archaeal endosymbiosis events.</title>
        <authorList>
            <person name="Lind A.E."/>
            <person name="Lewis W.H."/>
            <person name="Spang A."/>
            <person name="Guy L."/>
            <person name="Embley M.T."/>
            <person name="Ettema T.J.G."/>
        </authorList>
    </citation>
    <scope>NUCLEOTIDE SEQUENCE [LARGE SCALE GENOMIC DNA]</scope>
    <source>
        <strain evidence="2">NOE</strain>
    </source>
</reference>
<name>A0A366MCN7_9EURY</name>
<dbReference type="GO" id="GO:0005524">
    <property type="term" value="F:ATP binding"/>
    <property type="evidence" value="ECO:0007669"/>
    <property type="project" value="InterPro"/>
</dbReference>
<keyword evidence="3" id="KW-1185">Reference proteome</keyword>
<protein>
    <recommendedName>
        <fullName evidence="1">ABC transporter domain-containing protein</fullName>
    </recommendedName>
</protein>
<dbReference type="AlphaFoldDB" id="A0A366MCN7"/>